<evidence type="ECO:0000256" key="1">
    <source>
        <dbReference type="SAM" id="MobiDB-lite"/>
    </source>
</evidence>
<keyword evidence="3" id="KW-1185">Reference proteome</keyword>
<proteinExistence type="predicted"/>
<feature type="region of interest" description="Disordered" evidence="1">
    <location>
        <begin position="108"/>
        <end position="192"/>
    </location>
</feature>
<comment type="caution">
    <text evidence="2">The sequence shown here is derived from an EMBL/GenBank/DDBJ whole genome shotgun (WGS) entry which is preliminary data.</text>
</comment>
<gene>
    <name evidence="2" type="ORF">EYC80_002029</name>
</gene>
<dbReference type="EMBL" id="VIGI01000007">
    <property type="protein sequence ID" value="KAB8298300.1"/>
    <property type="molecule type" value="Genomic_DNA"/>
</dbReference>
<sequence>MLAELKAVPEFTIIAVEFGYTLEKVAANVVALIPLINSLPPDAPEAVNFEIVSAKSIKTIWVVMCGFAAAGLIASCFIKGYDLDQALVTDQGFAIGVKKVDPERLQVDTKARESKKSNVSVEEQSVKESGPEKPSATQKLPKESEWENLALLGKRKSRKANCSEKGKLPAEKKSEYSKMVEEDTCPIFGKHD</sequence>
<evidence type="ECO:0000313" key="2">
    <source>
        <dbReference type="EMBL" id="KAB8298300.1"/>
    </source>
</evidence>
<protein>
    <submittedName>
        <fullName evidence="2">Uncharacterized protein</fullName>
    </submittedName>
</protein>
<organism evidence="2 3">
    <name type="scientific">Monilinia laxa</name>
    <name type="common">Brown rot fungus</name>
    <name type="synonym">Sclerotinia laxa</name>
    <dbReference type="NCBI Taxonomy" id="61186"/>
    <lineage>
        <taxon>Eukaryota</taxon>
        <taxon>Fungi</taxon>
        <taxon>Dikarya</taxon>
        <taxon>Ascomycota</taxon>
        <taxon>Pezizomycotina</taxon>
        <taxon>Leotiomycetes</taxon>
        <taxon>Helotiales</taxon>
        <taxon>Sclerotiniaceae</taxon>
        <taxon>Monilinia</taxon>
    </lineage>
</organism>
<feature type="compositionally biased region" description="Basic and acidic residues" evidence="1">
    <location>
        <begin position="161"/>
        <end position="181"/>
    </location>
</feature>
<dbReference type="OrthoDB" id="3551404at2759"/>
<name>A0A5N6K6Y5_MONLA</name>
<evidence type="ECO:0000313" key="3">
    <source>
        <dbReference type="Proteomes" id="UP000326757"/>
    </source>
</evidence>
<dbReference type="AlphaFoldDB" id="A0A5N6K6Y5"/>
<reference evidence="2 3" key="1">
    <citation type="submission" date="2019-06" db="EMBL/GenBank/DDBJ databases">
        <title>Genome Sequence of the Brown Rot Fungal Pathogen Monilinia laxa.</title>
        <authorList>
            <person name="De Miccolis Angelini R.M."/>
            <person name="Landi L."/>
            <person name="Abate D."/>
            <person name="Pollastro S."/>
            <person name="Romanazzi G."/>
            <person name="Faretra F."/>
        </authorList>
    </citation>
    <scope>NUCLEOTIDE SEQUENCE [LARGE SCALE GENOMIC DNA]</scope>
    <source>
        <strain evidence="2 3">Mlax316</strain>
    </source>
</reference>
<accession>A0A5N6K6Y5</accession>
<dbReference type="Proteomes" id="UP000326757">
    <property type="component" value="Unassembled WGS sequence"/>
</dbReference>